<comment type="caution">
    <text evidence="2">The sequence shown here is derived from an EMBL/GenBank/DDBJ whole genome shotgun (WGS) entry which is preliminary data.</text>
</comment>
<dbReference type="InterPro" id="IPR021235">
    <property type="entry name" value="DUF2637"/>
</dbReference>
<sequence length="261" mass="26944">MTPTRIARDVSTVAVAGIAAWSSWSHMVAVALRFGERPEVAYVLPLSVDGMLVVASAAMVEDKRAGQKVRWSARTAFAVGVAASVAANIAAAQPSLGARIVAAWPAVALLLVVEMLTKSKPAPQSMTRPDDPSGETGHGLGQRVVADVDHAASSPLKISQPEASEPDLASDESAPGRAAAVPARRTAGPSSNRPQAAGERTADIVARLRAERPDASLIEVASAAGVSPRHVRRILASDTGQRPPSEGTNSREVHGPVTPSS</sequence>
<proteinExistence type="predicted"/>
<reference evidence="2 3" key="1">
    <citation type="submission" date="2020-03" db="EMBL/GenBank/DDBJ databases">
        <title>WGS of actinomycetes isolated from Thailand.</title>
        <authorList>
            <person name="Thawai C."/>
        </authorList>
    </citation>
    <scope>NUCLEOTIDE SEQUENCE [LARGE SCALE GENOMIC DNA]</scope>
    <source>
        <strain evidence="2 3">HSS6-12</strain>
    </source>
</reference>
<feature type="region of interest" description="Disordered" evidence="1">
    <location>
        <begin position="120"/>
        <end position="140"/>
    </location>
</feature>
<organism evidence="2 3">
    <name type="scientific">Micromonospora thermarum</name>
    <dbReference type="NCBI Taxonomy" id="2720024"/>
    <lineage>
        <taxon>Bacteria</taxon>
        <taxon>Bacillati</taxon>
        <taxon>Actinomycetota</taxon>
        <taxon>Actinomycetes</taxon>
        <taxon>Micromonosporales</taxon>
        <taxon>Micromonosporaceae</taxon>
        <taxon>Micromonospora</taxon>
    </lineage>
</organism>
<feature type="compositionally biased region" description="Low complexity" evidence="1">
    <location>
        <begin position="175"/>
        <end position="189"/>
    </location>
</feature>
<dbReference type="Pfam" id="PF10935">
    <property type="entry name" value="DUF2637"/>
    <property type="match status" value="1"/>
</dbReference>
<dbReference type="RefSeq" id="WP_167999029.1">
    <property type="nucleotide sequence ID" value="NZ_JAATEO010000001.1"/>
</dbReference>
<evidence type="ECO:0000256" key="1">
    <source>
        <dbReference type="SAM" id="MobiDB-lite"/>
    </source>
</evidence>
<evidence type="ECO:0000313" key="3">
    <source>
        <dbReference type="Proteomes" id="UP000783871"/>
    </source>
</evidence>
<name>A0ABX0Z0D6_9ACTN</name>
<dbReference type="Proteomes" id="UP000783871">
    <property type="component" value="Unassembled WGS sequence"/>
</dbReference>
<feature type="compositionally biased region" description="Polar residues" evidence="1">
    <location>
        <begin position="238"/>
        <end position="248"/>
    </location>
</feature>
<protein>
    <submittedName>
        <fullName evidence="2">DUF2637 domain-containing protein</fullName>
    </submittedName>
</protein>
<dbReference type="EMBL" id="JAATEO010000001">
    <property type="protein sequence ID" value="NJP30607.1"/>
    <property type="molecule type" value="Genomic_DNA"/>
</dbReference>
<keyword evidence="3" id="KW-1185">Reference proteome</keyword>
<feature type="region of interest" description="Disordered" evidence="1">
    <location>
        <begin position="155"/>
        <end position="200"/>
    </location>
</feature>
<feature type="region of interest" description="Disordered" evidence="1">
    <location>
        <begin position="223"/>
        <end position="261"/>
    </location>
</feature>
<accession>A0ABX0Z0D6</accession>
<gene>
    <name evidence="2" type="ORF">HCJ94_01010</name>
</gene>
<evidence type="ECO:0000313" key="2">
    <source>
        <dbReference type="EMBL" id="NJP30607.1"/>
    </source>
</evidence>